<feature type="binding site" evidence="6">
    <location>
        <begin position="16"/>
        <end position="21"/>
    </location>
    <ligand>
        <name>ATP</name>
        <dbReference type="ChEBI" id="CHEBI:30616"/>
    </ligand>
</feature>
<dbReference type="HAMAP" id="MF_01161">
    <property type="entry name" value="tRNA_Ile_lys_synt"/>
    <property type="match status" value="1"/>
</dbReference>
<dbReference type="InterPro" id="IPR014729">
    <property type="entry name" value="Rossmann-like_a/b/a_fold"/>
</dbReference>
<keyword evidence="3 6" id="KW-0547">Nucleotide-binding</keyword>
<evidence type="ECO:0000256" key="6">
    <source>
        <dbReference type="HAMAP-Rule" id="MF_01161"/>
    </source>
</evidence>
<comment type="function">
    <text evidence="6">Ligates lysine onto the cytidine present at position 34 of the AUA codon-specific tRNA(Ile) that contains the anticodon CAU, in an ATP-dependent manner. Cytidine is converted to lysidine, thus changing the amino acid specificity of the tRNA from methionine to isoleucine.</text>
</comment>
<comment type="domain">
    <text evidence="6">The N-terminal region contains the highly conserved SGGXDS motif, predicted to be a P-loop motif involved in ATP binding.</text>
</comment>
<organism evidence="8 9">
    <name type="scientific">Rhizobium oryzicola</name>
    <dbReference type="NCBI Taxonomy" id="1232668"/>
    <lineage>
        <taxon>Bacteria</taxon>
        <taxon>Pseudomonadati</taxon>
        <taxon>Pseudomonadota</taxon>
        <taxon>Alphaproteobacteria</taxon>
        <taxon>Hyphomicrobiales</taxon>
        <taxon>Rhizobiaceae</taxon>
        <taxon>Rhizobium/Agrobacterium group</taxon>
        <taxon>Rhizobium</taxon>
    </lineage>
</organism>
<reference evidence="8" key="1">
    <citation type="journal article" date="2015" name="Int. J. Syst. Evol. Microbiol.">
        <title>Rhizobium oryzicola sp. nov., potential plant-growth-promoting endophytic bacteria isolated from rice roots.</title>
        <authorList>
            <person name="Zhang X.X."/>
            <person name="Gao J.S."/>
            <person name="Cao Y.H."/>
            <person name="Sheirdil R.A."/>
            <person name="Wang X.C."/>
            <person name="Zhang L."/>
        </authorList>
    </citation>
    <scope>NUCLEOTIDE SEQUENCE</scope>
    <source>
        <strain evidence="8">05753</strain>
    </source>
</reference>
<keyword evidence="6" id="KW-0963">Cytoplasm</keyword>
<dbReference type="InterPro" id="IPR012094">
    <property type="entry name" value="tRNA_Ile_lys_synt"/>
</dbReference>
<evidence type="ECO:0000256" key="4">
    <source>
        <dbReference type="ARBA" id="ARBA00022840"/>
    </source>
</evidence>
<keyword evidence="9" id="KW-1185">Reference proteome</keyword>
<dbReference type="InterPro" id="IPR011063">
    <property type="entry name" value="TilS/TtcA_N"/>
</dbReference>
<dbReference type="GO" id="GO:0032267">
    <property type="term" value="F:tRNA(Ile)-lysidine synthase activity"/>
    <property type="evidence" value="ECO:0007669"/>
    <property type="project" value="UniProtKB-EC"/>
</dbReference>
<evidence type="ECO:0000259" key="7">
    <source>
        <dbReference type="Pfam" id="PF01171"/>
    </source>
</evidence>
<keyword evidence="4 6" id="KW-0067">ATP-binding</keyword>
<evidence type="ECO:0000313" key="9">
    <source>
        <dbReference type="Proteomes" id="UP001169006"/>
    </source>
</evidence>
<accession>A0ABT8SVI4</accession>
<comment type="caution">
    <text evidence="8">The sequence shown here is derived from an EMBL/GenBank/DDBJ whole genome shotgun (WGS) entry which is preliminary data.</text>
</comment>
<dbReference type="Gene3D" id="3.40.50.620">
    <property type="entry name" value="HUPs"/>
    <property type="match status" value="1"/>
</dbReference>
<sequence>MLHRLRQPGRLLIAVSGGSDSTGLLVVLHQILAAHAAEFPDISLCAVTVDHALRAESTAEALRVAELCHSLSIPHEIVRWEGEKPRTGVSAAAREARYGLLVEAATRLGATAILTGHTLDDQRETIAMRAERGGDEAAGLSGMAPSVLLHGRHYLLRPFLHTTRQAIREELVAAGIGWIDDPSNEDRRYERVRVRGLLADSESVSFAEIQRAQAERQALSDRAADLLSRHLTIRHAVLGHLARPALDAEWSVLRHALRSLAAVLGGRDHLPPVEAVERLQALTGSGEAFRTTMGRVLFHANSGGLYILRERRGLSVIMVAPGETTVWDGRFRVANFSERPVRIGPCDDPLSDVEEPLSCPPSLAQLAALVRPRAVYAEPWSEEKIRIQPILAPFGRFLPQFESNLAKVIAEKLGLPPLPLGPFNALERKT</sequence>
<dbReference type="InterPro" id="IPR012795">
    <property type="entry name" value="tRNA_Ile_lys_synt_N"/>
</dbReference>
<feature type="domain" description="tRNA(Ile)-lysidine/2-thiocytidine synthase N-terminal" evidence="7">
    <location>
        <begin position="11"/>
        <end position="195"/>
    </location>
</feature>
<reference evidence="8" key="2">
    <citation type="submission" date="2023-07" db="EMBL/GenBank/DDBJ databases">
        <authorList>
            <person name="Sun H."/>
        </authorList>
    </citation>
    <scope>NUCLEOTIDE SEQUENCE</scope>
    <source>
        <strain evidence="8">05753</strain>
    </source>
</reference>
<comment type="similarity">
    <text evidence="6">Belongs to the tRNA(Ile)-lysidine synthase family.</text>
</comment>
<keyword evidence="2 6" id="KW-0819">tRNA processing</keyword>
<comment type="catalytic activity">
    <reaction evidence="5 6">
        <text>cytidine(34) in tRNA(Ile2) + L-lysine + ATP = lysidine(34) in tRNA(Ile2) + AMP + diphosphate + H(+)</text>
        <dbReference type="Rhea" id="RHEA:43744"/>
        <dbReference type="Rhea" id="RHEA-COMP:10625"/>
        <dbReference type="Rhea" id="RHEA-COMP:10670"/>
        <dbReference type="ChEBI" id="CHEBI:15378"/>
        <dbReference type="ChEBI" id="CHEBI:30616"/>
        <dbReference type="ChEBI" id="CHEBI:32551"/>
        <dbReference type="ChEBI" id="CHEBI:33019"/>
        <dbReference type="ChEBI" id="CHEBI:82748"/>
        <dbReference type="ChEBI" id="CHEBI:83665"/>
        <dbReference type="ChEBI" id="CHEBI:456215"/>
        <dbReference type="EC" id="6.3.4.19"/>
    </reaction>
</comment>
<evidence type="ECO:0000256" key="5">
    <source>
        <dbReference type="ARBA" id="ARBA00048539"/>
    </source>
</evidence>
<dbReference type="Pfam" id="PF01171">
    <property type="entry name" value="ATP_bind_3"/>
    <property type="match status" value="1"/>
</dbReference>
<name>A0ABT8SVI4_9HYPH</name>
<dbReference type="CDD" id="cd01992">
    <property type="entry name" value="TilS_N"/>
    <property type="match status" value="1"/>
</dbReference>
<dbReference type="RefSeq" id="WP_302076209.1">
    <property type="nucleotide sequence ID" value="NZ_JAUKWQ010000002.1"/>
</dbReference>
<comment type="subcellular location">
    <subcellularLocation>
        <location evidence="6">Cytoplasm</location>
    </subcellularLocation>
</comment>
<keyword evidence="1 6" id="KW-0436">Ligase</keyword>
<evidence type="ECO:0000256" key="1">
    <source>
        <dbReference type="ARBA" id="ARBA00022598"/>
    </source>
</evidence>
<dbReference type="Proteomes" id="UP001169006">
    <property type="component" value="Unassembled WGS sequence"/>
</dbReference>
<dbReference type="NCBIfam" id="TIGR02432">
    <property type="entry name" value="lysidine_TilS_N"/>
    <property type="match status" value="1"/>
</dbReference>
<gene>
    <name evidence="6 8" type="primary">tilS</name>
    <name evidence="8" type="ORF">Q2T52_08140</name>
</gene>
<dbReference type="PANTHER" id="PTHR43033:SF1">
    <property type="entry name" value="TRNA(ILE)-LYSIDINE SYNTHASE-RELATED"/>
    <property type="match status" value="1"/>
</dbReference>
<evidence type="ECO:0000313" key="8">
    <source>
        <dbReference type="EMBL" id="MDO1582063.1"/>
    </source>
</evidence>
<evidence type="ECO:0000256" key="3">
    <source>
        <dbReference type="ARBA" id="ARBA00022741"/>
    </source>
</evidence>
<protein>
    <recommendedName>
        <fullName evidence="6">tRNA(Ile)-lysidine synthase</fullName>
        <ecNumber evidence="6">6.3.4.19</ecNumber>
    </recommendedName>
    <alternativeName>
        <fullName evidence="6">tRNA(Ile)-2-lysyl-cytidine synthase</fullName>
    </alternativeName>
    <alternativeName>
        <fullName evidence="6">tRNA(Ile)-lysidine synthetase</fullName>
    </alternativeName>
</protein>
<dbReference type="EMBL" id="JAUKWQ010000002">
    <property type="protein sequence ID" value="MDO1582063.1"/>
    <property type="molecule type" value="Genomic_DNA"/>
</dbReference>
<proteinExistence type="inferred from homology"/>
<dbReference type="PANTHER" id="PTHR43033">
    <property type="entry name" value="TRNA(ILE)-LYSIDINE SYNTHASE-RELATED"/>
    <property type="match status" value="1"/>
</dbReference>
<dbReference type="EC" id="6.3.4.19" evidence="6"/>
<dbReference type="SUPFAM" id="SSF52402">
    <property type="entry name" value="Adenine nucleotide alpha hydrolases-like"/>
    <property type="match status" value="1"/>
</dbReference>
<evidence type="ECO:0000256" key="2">
    <source>
        <dbReference type="ARBA" id="ARBA00022694"/>
    </source>
</evidence>